<name>A0A158R4U3_9BILA</name>
<sequence>MTANSNVYMDNPDFLDCIYSPPNGVGRIVEQCLADIGCCATTCCKNTSQTKYRWAVALISIFSALVLIALVASLLTWLYNRQKDKRQKKLLAESTNRGISPAPSQLSVNDPYAGRFNQGYYQYNSNSGTKRNF</sequence>
<dbReference type="AlphaFoldDB" id="A0A158R4U3"/>
<keyword evidence="1" id="KW-0812">Transmembrane</keyword>
<evidence type="ECO:0000313" key="3">
    <source>
        <dbReference type="WBParaSite" id="SMUV_0000444401-mRNA-1"/>
    </source>
</evidence>
<evidence type="ECO:0000256" key="1">
    <source>
        <dbReference type="SAM" id="Phobius"/>
    </source>
</evidence>
<dbReference type="WBParaSite" id="SMUV_0000444401-mRNA-1">
    <property type="protein sequence ID" value="SMUV_0000444401-mRNA-1"/>
    <property type="gene ID" value="SMUV_0000444401"/>
</dbReference>
<proteinExistence type="predicted"/>
<protein>
    <submittedName>
        <fullName evidence="3">CX domain-containing protein</fullName>
    </submittedName>
</protein>
<feature type="transmembrane region" description="Helical" evidence="1">
    <location>
        <begin position="54"/>
        <end position="79"/>
    </location>
</feature>
<organism evidence="2 3">
    <name type="scientific">Syphacia muris</name>
    <dbReference type="NCBI Taxonomy" id="451379"/>
    <lineage>
        <taxon>Eukaryota</taxon>
        <taxon>Metazoa</taxon>
        <taxon>Ecdysozoa</taxon>
        <taxon>Nematoda</taxon>
        <taxon>Chromadorea</taxon>
        <taxon>Rhabditida</taxon>
        <taxon>Spirurina</taxon>
        <taxon>Oxyuridomorpha</taxon>
        <taxon>Oxyuroidea</taxon>
        <taxon>Oxyuridae</taxon>
        <taxon>Syphacia</taxon>
    </lineage>
</organism>
<keyword evidence="1" id="KW-1133">Transmembrane helix</keyword>
<dbReference type="Proteomes" id="UP000046393">
    <property type="component" value="Unplaced"/>
</dbReference>
<keyword evidence="2" id="KW-1185">Reference proteome</keyword>
<accession>A0A158R4U3</accession>
<evidence type="ECO:0000313" key="2">
    <source>
        <dbReference type="Proteomes" id="UP000046393"/>
    </source>
</evidence>
<keyword evidence="1" id="KW-0472">Membrane</keyword>
<reference evidence="3" key="1">
    <citation type="submission" date="2016-04" db="UniProtKB">
        <authorList>
            <consortium name="WormBaseParasite"/>
        </authorList>
    </citation>
    <scope>IDENTIFICATION</scope>
</reference>